<dbReference type="InterPro" id="IPR000836">
    <property type="entry name" value="PRTase_dom"/>
</dbReference>
<name>A0A9X1B4Y2_9GAMM</name>
<dbReference type="InterPro" id="IPR022537">
    <property type="entry name" value="TRSP_dom"/>
</dbReference>
<dbReference type="PIRSF" id="PIRSF020967">
    <property type="entry name" value="UCP020967"/>
    <property type="match status" value="1"/>
</dbReference>
<dbReference type="RefSeq" id="WP_200244999.1">
    <property type="nucleotide sequence ID" value="NZ_NRRY01000022.1"/>
</dbReference>
<dbReference type="AlphaFoldDB" id="A0A9X1B4Y2"/>
<feature type="domain" description="TRSP" evidence="1">
    <location>
        <begin position="262"/>
        <end position="369"/>
    </location>
</feature>
<dbReference type="EMBL" id="NRRY01000022">
    <property type="protein sequence ID" value="MBK1619529.1"/>
    <property type="molecule type" value="Genomic_DNA"/>
</dbReference>
<feature type="domain" description="Orotate phosphoribosyltransferase-like" evidence="2">
    <location>
        <begin position="36"/>
        <end position="229"/>
    </location>
</feature>
<keyword evidence="4" id="KW-1185">Reference proteome</keyword>
<dbReference type="CDD" id="cd06223">
    <property type="entry name" value="PRTases_typeI"/>
    <property type="match status" value="1"/>
</dbReference>
<proteinExistence type="predicted"/>
<comment type="caution">
    <text evidence="3">The sequence shown here is derived from an EMBL/GenBank/DDBJ whole genome shotgun (WGS) entry which is preliminary data.</text>
</comment>
<dbReference type="Pfam" id="PF12500">
    <property type="entry name" value="TRSP"/>
    <property type="match status" value="1"/>
</dbReference>
<evidence type="ECO:0000259" key="2">
    <source>
        <dbReference type="Pfam" id="PF15609"/>
    </source>
</evidence>
<evidence type="ECO:0000313" key="4">
    <source>
        <dbReference type="Proteomes" id="UP001138768"/>
    </source>
</evidence>
<evidence type="ECO:0008006" key="5">
    <source>
        <dbReference type="Google" id="ProtNLM"/>
    </source>
</evidence>
<dbReference type="InterPro" id="IPR041688">
    <property type="entry name" value="PRTase_2"/>
</dbReference>
<organism evidence="3 4">
    <name type="scientific">Lamprobacter modestohalophilus</name>
    <dbReference type="NCBI Taxonomy" id="1064514"/>
    <lineage>
        <taxon>Bacteria</taxon>
        <taxon>Pseudomonadati</taxon>
        <taxon>Pseudomonadota</taxon>
        <taxon>Gammaproteobacteria</taxon>
        <taxon>Chromatiales</taxon>
        <taxon>Chromatiaceae</taxon>
        <taxon>Lamprobacter</taxon>
    </lineage>
</organism>
<evidence type="ECO:0000313" key="3">
    <source>
        <dbReference type="EMBL" id="MBK1619529.1"/>
    </source>
</evidence>
<evidence type="ECO:0000259" key="1">
    <source>
        <dbReference type="Pfam" id="PF12500"/>
    </source>
</evidence>
<dbReference type="Pfam" id="PF15609">
    <property type="entry name" value="PRTase_2"/>
    <property type="match status" value="1"/>
</dbReference>
<accession>A0A9X1B4Y2</accession>
<dbReference type="InterPro" id="IPR011214">
    <property type="entry name" value="UCP020967"/>
</dbReference>
<dbReference type="InterPro" id="IPR029057">
    <property type="entry name" value="PRTase-like"/>
</dbReference>
<sequence length="396" mass="43282">MCSDNHLDPNQTLHVELATGTLKVRVRRAAFPLDQLCGFAARANPKRGFLFVSKVLGKHWPARPAAMEQIHRHLAQALAQTLMPSSGPWLFVAMAETATGLGQGVFEALLAQHPDAKALFLHSTRYRVPGCRALDFQEDHCHAPDQILYEPLDPEHQRRFATASELILIDDEISTGSTLCNLAAAYRARNPGLERVHFVSITNFSGEQRAAAFSDQLGLPVTLISALDAEIDFRPAPRLAEQPAPNAVGDNRRRLDQLAATGGRFGISQRWPLCALDVAALVDDLPLEAPLLVLGTGELMHPAFRIGRALELEGRNVRVQSTTRSPILCGADISQRLVFKDNYGEGIPNYLYNVDPNAYARIILCHETPSGSLMDVRAQLGARCVSYQTSPAGTCA</sequence>
<protein>
    <recommendedName>
        <fullName evidence="5">Phosphoribosyltransferase</fullName>
    </recommendedName>
</protein>
<dbReference type="Proteomes" id="UP001138768">
    <property type="component" value="Unassembled WGS sequence"/>
</dbReference>
<gene>
    <name evidence="3" type="ORF">CKO42_14000</name>
</gene>
<reference evidence="3 4" key="1">
    <citation type="journal article" date="2020" name="Microorganisms">
        <title>Osmotic Adaptation and Compatible Solute Biosynthesis of Phototrophic Bacteria as Revealed from Genome Analyses.</title>
        <authorList>
            <person name="Imhoff J.F."/>
            <person name="Rahn T."/>
            <person name="Kunzel S."/>
            <person name="Keller A."/>
            <person name="Neulinger S.C."/>
        </authorList>
    </citation>
    <scope>NUCLEOTIDE SEQUENCE [LARGE SCALE GENOMIC DNA]</scope>
    <source>
        <strain evidence="3 4">DSM 25653</strain>
    </source>
</reference>
<dbReference type="SUPFAM" id="SSF53271">
    <property type="entry name" value="PRTase-like"/>
    <property type="match status" value="1"/>
</dbReference>